<dbReference type="Pfam" id="PF06306">
    <property type="entry name" value="CgtA"/>
    <property type="match status" value="1"/>
</dbReference>
<name>A0A6L5WFX5_9BACT</name>
<sequence>MIIEIQNPDVKFMPCKDRSDGLSGFIRCKNEGEFLEQVIDSWIDLVDELIVVFNDSSDNTEEILTNSFKKYPQKLKAYHYLPKVFSQGSDNFKELEEDDYQSLVNYYNFTLSKTTKKWALKIDGDIILDKEKIPLIKECFSKLKDNEFIKLSGINIIMQNSKIYCLSESIFCGLNGDLCIFKMSDEIKFKKGKTCEYLNFPKKYTFYSDENFKVNNSLTAYYHMKFQKKDFGFGVYDFKNNKNSNYYPKTWIFIVFSRLILLDEIFKKYDIKMSDPLEFINFNKNYSGYKKEFIHTLKTIEGGEQHIFVA</sequence>
<protein>
    <recommendedName>
        <fullName evidence="3">Glycosyltransferase family 2 protein</fullName>
    </recommendedName>
</protein>
<comment type="caution">
    <text evidence="1">The sequence shown here is derived from an EMBL/GenBank/DDBJ whole genome shotgun (WGS) entry which is preliminary data.</text>
</comment>
<reference evidence="1 2" key="1">
    <citation type="submission" date="2019-09" db="EMBL/GenBank/DDBJ databases">
        <authorList>
            <person name="Silva M."/>
            <person name="Pereira G."/>
            <person name="Lopes-Da-Costa L."/>
            <person name="Silva E."/>
        </authorList>
    </citation>
    <scope>NUCLEOTIDE SEQUENCE [LARGE SCALE GENOMIC DNA]</scope>
    <source>
        <strain evidence="1 2">FMV-PI01</strain>
    </source>
</reference>
<dbReference type="Gene3D" id="3.90.550.10">
    <property type="entry name" value="Spore Coat Polysaccharide Biosynthesis Protein SpsA, Chain A"/>
    <property type="match status" value="1"/>
</dbReference>
<reference evidence="1 2" key="2">
    <citation type="submission" date="2020-03" db="EMBL/GenBank/DDBJ databases">
        <title>Campylobacter portucalensis sp. nov., a new species of Campylobacter isolated from the reproductive tract of bulls.</title>
        <authorList>
            <person name="Silva M.F."/>
            <person name="Pereira G."/>
            <person name="Carneiro C."/>
            <person name="Hemphill A."/>
            <person name="Mateus L."/>
            <person name="Lopes-Da-Costa L."/>
            <person name="Silva E."/>
        </authorList>
    </citation>
    <scope>NUCLEOTIDE SEQUENCE [LARGE SCALE GENOMIC DNA]</scope>
    <source>
        <strain evidence="1 2">FMV-PI01</strain>
    </source>
</reference>
<organism evidence="1 2">
    <name type="scientific">Campylobacter portucalensis</name>
    <dbReference type="NCBI Taxonomy" id="2608384"/>
    <lineage>
        <taxon>Bacteria</taxon>
        <taxon>Pseudomonadati</taxon>
        <taxon>Campylobacterota</taxon>
        <taxon>Epsilonproteobacteria</taxon>
        <taxon>Campylobacterales</taxon>
        <taxon>Campylobacteraceae</taxon>
        <taxon>Campylobacter</taxon>
    </lineage>
</organism>
<evidence type="ECO:0000313" key="2">
    <source>
        <dbReference type="Proteomes" id="UP000476338"/>
    </source>
</evidence>
<dbReference type="AlphaFoldDB" id="A0A6L5WFX5"/>
<dbReference type="Proteomes" id="UP000476338">
    <property type="component" value="Unassembled WGS sequence"/>
</dbReference>
<keyword evidence="2" id="KW-1185">Reference proteome</keyword>
<evidence type="ECO:0000313" key="1">
    <source>
        <dbReference type="EMBL" id="MSN95606.1"/>
    </source>
</evidence>
<proteinExistence type="predicted"/>
<dbReference type="EMBL" id="VWSJ01000001">
    <property type="protein sequence ID" value="MSN95606.1"/>
    <property type="molecule type" value="Genomic_DNA"/>
</dbReference>
<dbReference type="InterPro" id="IPR010446">
    <property type="entry name" value="GalNAc_Trfase_b"/>
</dbReference>
<evidence type="ECO:0008006" key="3">
    <source>
        <dbReference type="Google" id="ProtNLM"/>
    </source>
</evidence>
<dbReference type="SUPFAM" id="SSF53448">
    <property type="entry name" value="Nucleotide-diphospho-sugar transferases"/>
    <property type="match status" value="1"/>
</dbReference>
<dbReference type="InterPro" id="IPR029044">
    <property type="entry name" value="Nucleotide-diphossugar_trans"/>
</dbReference>
<dbReference type="RefSeq" id="WP_154569881.1">
    <property type="nucleotide sequence ID" value="NZ_VWSJ01000001.1"/>
</dbReference>
<gene>
    <name evidence="1" type="ORF">F1B92_00065</name>
</gene>
<accession>A0A6L5WFX5</accession>